<dbReference type="HOGENOM" id="CLU_2347948_0_0_1"/>
<feature type="region of interest" description="Disordered" evidence="1">
    <location>
        <begin position="71"/>
        <end position="97"/>
    </location>
</feature>
<keyword evidence="3" id="KW-1185">Reference proteome</keyword>
<name>A0A0C3E490_9AGAM</name>
<dbReference type="AlphaFoldDB" id="A0A0C3E490"/>
<reference evidence="2 3" key="1">
    <citation type="submission" date="2014-04" db="EMBL/GenBank/DDBJ databases">
        <authorList>
            <consortium name="DOE Joint Genome Institute"/>
            <person name="Kuo A."/>
            <person name="Kohler A."/>
            <person name="Nagy L.G."/>
            <person name="Floudas D."/>
            <person name="Copeland A."/>
            <person name="Barry K.W."/>
            <person name="Cichocki N."/>
            <person name="Veneault-Fourrey C."/>
            <person name="LaButti K."/>
            <person name="Lindquist E.A."/>
            <person name="Lipzen A."/>
            <person name="Lundell T."/>
            <person name="Morin E."/>
            <person name="Murat C."/>
            <person name="Sun H."/>
            <person name="Tunlid A."/>
            <person name="Henrissat B."/>
            <person name="Grigoriev I.V."/>
            <person name="Hibbett D.S."/>
            <person name="Martin F."/>
            <person name="Nordberg H.P."/>
            <person name="Cantor M.N."/>
            <person name="Hua S.X."/>
        </authorList>
    </citation>
    <scope>NUCLEOTIDE SEQUENCE [LARGE SCALE GENOMIC DNA]</scope>
    <source>
        <strain evidence="2 3">Foug A</strain>
    </source>
</reference>
<gene>
    <name evidence="2" type="ORF">SCLCIDRAFT_778716</name>
</gene>
<protein>
    <submittedName>
        <fullName evidence="2">Uncharacterized protein</fullName>
    </submittedName>
</protein>
<dbReference type="EMBL" id="KN822039">
    <property type="protein sequence ID" value="KIM62861.1"/>
    <property type="molecule type" value="Genomic_DNA"/>
</dbReference>
<proteinExistence type="predicted"/>
<dbReference type="InParanoid" id="A0A0C3E490"/>
<sequence>MMHECMIDARYTHDRSRVTVTALALGIGAAHNGLPWPVPSTQRSPYPVSCNSVFPMQLVTRKGRTLKRFDSERRGVPRSGLQGRTAAVAPHSVISHQ</sequence>
<reference evidence="3" key="2">
    <citation type="submission" date="2015-01" db="EMBL/GenBank/DDBJ databases">
        <title>Evolutionary Origins and Diversification of the Mycorrhizal Mutualists.</title>
        <authorList>
            <consortium name="DOE Joint Genome Institute"/>
            <consortium name="Mycorrhizal Genomics Consortium"/>
            <person name="Kohler A."/>
            <person name="Kuo A."/>
            <person name="Nagy L.G."/>
            <person name="Floudas D."/>
            <person name="Copeland A."/>
            <person name="Barry K.W."/>
            <person name="Cichocki N."/>
            <person name="Veneault-Fourrey C."/>
            <person name="LaButti K."/>
            <person name="Lindquist E.A."/>
            <person name="Lipzen A."/>
            <person name="Lundell T."/>
            <person name="Morin E."/>
            <person name="Murat C."/>
            <person name="Riley R."/>
            <person name="Ohm R."/>
            <person name="Sun H."/>
            <person name="Tunlid A."/>
            <person name="Henrissat B."/>
            <person name="Grigoriev I.V."/>
            <person name="Hibbett D.S."/>
            <person name="Martin F."/>
        </authorList>
    </citation>
    <scope>NUCLEOTIDE SEQUENCE [LARGE SCALE GENOMIC DNA]</scope>
    <source>
        <strain evidence="3">Foug A</strain>
    </source>
</reference>
<evidence type="ECO:0000256" key="1">
    <source>
        <dbReference type="SAM" id="MobiDB-lite"/>
    </source>
</evidence>
<evidence type="ECO:0000313" key="2">
    <source>
        <dbReference type="EMBL" id="KIM62861.1"/>
    </source>
</evidence>
<dbReference type="Proteomes" id="UP000053989">
    <property type="component" value="Unassembled WGS sequence"/>
</dbReference>
<accession>A0A0C3E490</accession>
<organism evidence="2 3">
    <name type="scientific">Scleroderma citrinum Foug A</name>
    <dbReference type="NCBI Taxonomy" id="1036808"/>
    <lineage>
        <taxon>Eukaryota</taxon>
        <taxon>Fungi</taxon>
        <taxon>Dikarya</taxon>
        <taxon>Basidiomycota</taxon>
        <taxon>Agaricomycotina</taxon>
        <taxon>Agaricomycetes</taxon>
        <taxon>Agaricomycetidae</taxon>
        <taxon>Boletales</taxon>
        <taxon>Sclerodermatineae</taxon>
        <taxon>Sclerodermataceae</taxon>
        <taxon>Scleroderma</taxon>
    </lineage>
</organism>
<evidence type="ECO:0000313" key="3">
    <source>
        <dbReference type="Proteomes" id="UP000053989"/>
    </source>
</evidence>